<dbReference type="KEGG" id="dvn:HQ394_06465"/>
<organism evidence="2 3">
    <name type="scientific">Defluviicoccus vanus</name>
    <dbReference type="NCBI Taxonomy" id="111831"/>
    <lineage>
        <taxon>Bacteria</taxon>
        <taxon>Pseudomonadati</taxon>
        <taxon>Pseudomonadota</taxon>
        <taxon>Alphaproteobacteria</taxon>
        <taxon>Rhodospirillales</taxon>
        <taxon>Rhodospirillaceae</taxon>
        <taxon>Defluviicoccus</taxon>
    </lineage>
</organism>
<gene>
    <name evidence="2" type="ORF">HQ394_06465</name>
</gene>
<evidence type="ECO:0000256" key="1">
    <source>
        <dbReference type="SAM" id="MobiDB-lite"/>
    </source>
</evidence>
<reference evidence="2 3" key="1">
    <citation type="submission" date="2020-05" db="EMBL/GenBank/DDBJ databases">
        <title>Complete closed genome sequence of Defluviicoccus vanus.</title>
        <authorList>
            <person name="Bessarab I."/>
            <person name="Arumugam K."/>
            <person name="Maszenan A.M."/>
            <person name="Seviour R.J."/>
            <person name="Williams R.B."/>
        </authorList>
    </citation>
    <scope>NUCLEOTIDE SEQUENCE [LARGE SCALE GENOMIC DNA]</scope>
    <source>
        <strain evidence="2 3">Ben 114</strain>
    </source>
</reference>
<dbReference type="Pfam" id="PF05359">
    <property type="entry name" value="DUF748"/>
    <property type="match status" value="1"/>
</dbReference>
<protein>
    <submittedName>
        <fullName evidence="2">DUF748 domain-containing protein</fullName>
    </submittedName>
</protein>
<accession>A0A7H1N026</accession>
<dbReference type="AlphaFoldDB" id="A0A7H1N026"/>
<dbReference type="EMBL" id="CP053923">
    <property type="protein sequence ID" value="QNT69062.1"/>
    <property type="molecule type" value="Genomic_DNA"/>
</dbReference>
<feature type="region of interest" description="Disordered" evidence="1">
    <location>
        <begin position="310"/>
        <end position="345"/>
    </location>
</feature>
<evidence type="ECO:0000313" key="2">
    <source>
        <dbReference type="EMBL" id="QNT69062.1"/>
    </source>
</evidence>
<sequence length="345" mass="36138">MGLLESSTISMLDQTLSPPAIATIHVDTLSLSNVDSSNPSARTDLRLKARLDDALIMVDGWALPFKSRPDFNIQAKVNELALPAVNPYLAPQVGLDITAGKLMVDAEGKAEGGQLTGELRPTVAGLRFADRAGAGGDQVSKSIGMPLSTIIGLLEDADGTIALTLPVEGDLLSPDFDYSSVIWSGLYRVLRALITSPFKLVSASVSLLSAGDVGAGEAAAAAGSPMLAPLAFAPGGTDLISSAHEAIVGLRQMLKDRPRMRLTLCGVATSQDLDQLIGDVRGREREMATAKALPRLPELARARMTQVRDALTEGGGADRRGRVPLCSEPRVAPSDPGAPRVELGF</sequence>
<keyword evidence="3" id="KW-1185">Reference proteome</keyword>
<dbReference type="Proteomes" id="UP000516369">
    <property type="component" value="Chromosome"/>
</dbReference>
<name>A0A7H1N026_9PROT</name>
<evidence type="ECO:0000313" key="3">
    <source>
        <dbReference type="Proteomes" id="UP000516369"/>
    </source>
</evidence>
<dbReference type="RefSeq" id="WP_190262574.1">
    <property type="nucleotide sequence ID" value="NZ_CP053923.1"/>
</dbReference>
<dbReference type="InterPro" id="IPR008023">
    <property type="entry name" value="DUF748"/>
</dbReference>
<proteinExistence type="predicted"/>